<dbReference type="PANTHER" id="PTHR33164:SF43">
    <property type="entry name" value="HTH-TYPE TRANSCRIPTIONAL REPRESSOR YETL"/>
    <property type="match status" value="1"/>
</dbReference>
<dbReference type="Pfam" id="PF12802">
    <property type="entry name" value="MarR_2"/>
    <property type="match status" value="1"/>
</dbReference>
<sequence>MPLTVVRRESEHLYSRLPKTEAGLRAVEALLALQRAETIELENARRAAHLTRSEFQALRYLLQAQRDQRPMGPKDLVVMLDLSPAAVTKVVDRLVALGDLQRTAHPHDRRAIYLTPTEAGEAKINAAYAPFHQTLVDVIDDLDEATNNAVHDGLLAVVEQLARNHSGEMATA</sequence>
<dbReference type="PANTHER" id="PTHR33164">
    <property type="entry name" value="TRANSCRIPTIONAL REGULATOR, MARR FAMILY"/>
    <property type="match status" value="1"/>
</dbReference>
<dbReference type="SMART" id="SM00347">
    <property type="entry name" value="HTH_MARR"/>
    <property type="match status" value="1"/>
</dbReference>
<organism evidence="2 3">
    <name type="scientific">Gryllotalpicola koreensis</name>
    <dbReference type="NCBI Taxonomy" id="993086"/>
    <lineage>
        <taxon>Bacteria</taxon>
        <taxon>Bacillati</taxon>
        <taxon>Actinomycetota</taxon>
        <taxon>Actinomycetes</taxon>
        <taxon>Micrococcales</taxon>
        <taxon>Microbacteriaceae</taxon>
        <taxon>Gryllotalpicola</taxon>
    </lineage>
</organism>
<evidence type="ECO:0000313" key="2">
    <source>
        <dbReference type="EMBL" id="GAA4179849.1"/>
    </source>
</evidence>
<gene>
    <name evidence="2" type="ORF">GCM10022287_32860</name>
</gene>
<dbReference type="InterPro" id="IPR036388">
    <property type="entry name" value="WH-like_DNA-bd_sf"/>
</dbReference>
<dbReference type="SUPFAM" id="SSF46785">
    <property type="entry name" value="Winged helix' DNA-binding domain"/>
    <property type="match status" value="1"/>
</dbReference>
<feature type="domain" description="HTH marR-type" evidence="1">
    <location>
        <begin position="10"/>
        <end position="163"/>
    </location>
</feature>
<accession>A0ABP8A8K9</accession>
<evidence type="ECO:0000313" key="3">
    <source>
        <dbReference type="Proteomes" id="UP001501079"/>
    </source>
</evidence>
<evidence type="ECO:0000259" key="1">
    <source>
        <dbReference type="PROSITE" id="PS50995"/>
    </source>
</evidence>
<proteinExistence type="predicted"/>
<dbReference type="InterPro" id="IPR036390">
    <property type="entry name" value="WH_DNA-bd_sf"/>
</dbReference>
<dbReference type="EMBL" id="BAABBW010000005">
    <property type="protein sequence ID" value="GAA4179849.1"/>
    <property type="molecule type" value="Genomic_DNA"/>
</dbReference>
<dbReference type="PROSITE" id="PS50995">
    <property type="entry name" value="HTH_MARR_2"/>
    <property type="match status" value="1"/>
</dbReference>
<dbReference type="InterPro" id="IPR000835">
    <property type="entry name" value="HTH_MarR-typ"/>
</dbReference>
<reference evidence="3" key="1">
    <citation type="journal article" date="2019" name="Int. J. Syst. Evol. Microbiol.">
        <title>The Global Catalogue of Microorganisms (GCM) 10K type strain sequencing project: providing services to taxonomists for standard genome sequencing and annotation.</title>
        <authorList>
            <consortium name="The Broad Institute Genomics Platform"/>
            <consortium name="The Broad Institute Genome Sequencing Center for Infectious Disease"/>
            <person name="Wu L."/>
            <person name="Ma J."/>
        </authorList>
    </citation>
    <scope>NUCLEOTIDE SEQUENCE [LARGE SCALE GENOMIC DNA]</scope>
    <source>
        <strain evidence="3">JCM 17591</strain>
    </source>
</reference>
<protein>
    <recommendedName>
        <fullName evidence="1">HTH marR-type domain-containing protein</fullName>
    </recommendedName>
</protein>
<dbReference type="Gene3D" id="1.10.10.10">
    <property type="entry name" value="Winged helix-like DNA-binding domain superfamily/Winged helix DNA-binding domain"/>
    <property type="match status" value="1"/>
</dbReference>
<dbReference type="Proteomes" id="UP001501079">
    <property type="component" value="Unassembled WGS sequence"/>
</dbReference>
<keyword evidence="3" id="KW-1185">Reference proteome</keyword>
<name>A0ABP8A8K9_9MICO</name>
<comment type="caution">
    <text evidence="2">The sequence shown here is derived from an EMBL/GenBank/DDBJ whole genome shotgun (WGS) entry which is preliminary data.</text>
</comment>
<dbReference type="RefSeq" id="WP_344756424.1">
    <property type="nucleotide sequence ID" value="NZ_BAABBW010000005.1"/>
</dbReference>
<dbReference type="InterPro" id="IPR039422">
    <property type="entry name" value="MarR/SlyA-like"/>
</dbReference>